<protein>
    <submittedName>
        <fullName evidence="1">Uncharacterized protein</fullName>
    </submittedName>
</protein>
<proteinExistence type="predicted"/>
<name>A0A918Q2W6_9ACTN</name>
<comment type="caution">
    <text evidence="1">The sequence shown here is derived from an EMBL/GenBank/DDBJ whole genome shotgun (WGS) entry which is preliminary data.</text>
</comment>
<dbReference type="RefSeq" id="WP_189864265.1">
    <property type="nucleotide sequence ID" value="NZ_BMVW01000014.1"/>
</dbReference>
<keyword evidence="2" id="KW-1185">Reference proteome</keyword>
<sequence length="173" mass="19356">MIGTDGEFLSHVSEVVFDLGMDRLRLTNLDVASRRMTVALIPGPFQPPLYAEGEPPDTSRQGRRTYDWQPAVHAPAWMTMAWLLEDIAAFSGQMADDHIAVTGLEAPTSQICDLLVRDGDSHYRVRIALADREQLLDNPGMFLHEVFAEGRYRNYLRTPSGADTAIVDLRDVL</sequence>
<evidence type="ECO:0000313" key="1">
    <source>
        <dbReference type="EMBL" id="GGZ30467.1"/>
    </source>
</evidence>
<evidence type="ECO:0000313" key="2">
    <source>
        <dbReference type="Proteomes" id="UP000622166"/>
    </source>
</evidence>
<dbReference type="AlphaFoldDB" id="A0A918Q2W6"/>
<dbReference type="Proteomes" id="UP000622166">
    <property type="component" value="Unassembled WGS sequence"/>
</dbReference>
<reference evidence="1" key="2">
    <citation type="submission" date="2020-09" db="EMBL/GenBank/DDBJ databases">
        <authorList>
            <person name="Sun Q."/>
            <person name="Ohkuma M."/>
        </authorList>
    </citation>
    <scope>NUCLEOTIDE SEQUENCE</scope>
    <source>
        <strain evidence="1">JCM 4815</strain>
    </source>
</reference>
<gene>
    <name evidence="1" type="ORF">GCM10010365_58780</name>
</gene>
<dbReference type="EMBL" id="BMVW01000014">
    <property type="protein sequence ID" value="GGZ30467.1"/>
    <property type="molecule type" value="Genomic_DNA"/>
</dbReference>
<accession>A0A918Q2W6</accession>
<organism evidence="1 2">
    <name type="scientific">Streptomyces poonensis</name>
    <dbReference type="NCBI Taxonomy" id="68255"/>
    <lineage>
        <taxon>Bacteria</taxon>
        <taxon>Bacillati</taxon>
        <taxon>Actinomycetota</taxon>
        <taxon>Actinomycetes</taxon>
        <taxon>Kitasatosporales</taxon>
        <taxon>Streptomycetaceae</taxon>
        <taxon>Streptomyces</taxon>
    </lineage>
</organism>
<reference evidence="1" key="1">
    <citation type="journal article" date="2014" name="Int. J. Syst. Evol. Microbiol.">
        <title>Complete genome sequence of Corynebacterium casei LMG S-19264T (=DSM 44701T), isolated from a smear-ripened cheese.</title>
        <authorList>
            <consortium name="US DOE Joint Genome Institute (JGI-PGF)"/>
            <person name="Walter F."/>
            <person name="Albersmeier A."/>
            <person name="Kalinowski J."/>
            <person name="Ruckert C."/>
        </authorList>
    </citation>
    <scope>NUCLEOTIDE SEQUENCE</scope>
    <source>
        <strain evidence="1">JCM 4815</strain>
    </source>
</reference>